<dbReference type="Gene3D" id="3.40.50.1010">
    <property type="entry name" value="5'-nuclease"/>
    <property type="match status" value="1"/>
</dbReference>
<dbReference type="Pfam" id="PF13470">
    <property type="entry name" value="PIN_3"/>
    <property type="match status" value="1"/>
</dbReference>
<protein>
    <recommendedName>
        <fullName evidence="1">PIN domain-containing protein</fullName>
    </recommendedName>
</protein>
<dbReference type="InterPro" id="IPR002850">
    <property type="entry name" value="PIN_toxin-like"/>
</dbReference>
<dbReference type="PANTHER" id="PTHR34610">
    <property type="entry name" value="SSL7007 PROTEIN"/>
    <property type="match status" value="1"/>
</dbReference>
<name>A0A3B0VUP6_9ZZZZ</name>
<gene>
    <name evidence="2" type="ORF">MNBD_DELTA03-1371</name>
</gene>
<dbReference type="SMART" id="SM00670">
    <property type="entry name" value="PINc"/>
    <property type="match status" value="1"/>
</dbReference>
<dbReference type="InterPro" id="IPR002716">
    <property type="entry name" value="PIN_dom"/>
</dbReference>
<reference evidence="2" key="1">
    <citation type="submission" date="2018-06" db="EMBL/GenBank/DDBJ databases">
        <authorList>
            <person name="Zhirakovskaya E."/>
        </authorList>
    </citation>
    <scope>NUCLEOTIDE SEQUENCE</scope>
</reference>
<dbReference type="SUPFAM" id="SSF88723">
    <property type="entry name" value="PIN domain-like"/>
    <property type="match status" value="1"/>
</dbReference>
<sequence>MPSNLRVVIDTNIFISSFFGGIPKDIINLWKNGKIILCLSQNIVEEYIEVLNRLGLKNTKEIQKLTKLFAEGYNSIFTAKTPQIRVVKDDPDDDKFIECAVELDSKIIISGDKHLKEIKKYIDVEILSPREFIDRYNDK</sequence>
<dbReference type="EMBL" id="UOEX01000423">
    <property type="protein sequence ID" value="VAW42197.1"/>
    <property type="molecule type" value="Genomic_DNA"/>
</dbReference>
<evidence type="ECO:0000313" key="2">
    <source>
        <dbReference type="EMBL" id="VAW42197.1"/>
    </source>
</evidence>
<organism evidence="2">
    <name type="scientific">hydrothermal vent metagenome</name>
    <dbReference type="NCBI Taxonomy" id="652676"/>
    <lineage>
        <taxon>unclassified sequences</taxon>
        <taxon>metagenomes</taxon>
        <taxon>ecological metagenomes</taxon>
    </lineage>
</organism>
<proteinExistence type="predicted"/>
<evidence type="ECO:0000259" key="1">
    <source>
        <dbReference type="SMART" id="SM00670"/>
    </source>
</evidence>
<dbReference type="AlphaFoldDB" id="A0A3B0VUP6"/>
<dbReference type="NCBIfam" id="TIGR00305">
    <property type="entry name" value="putative toxin-antitoxin system toxin component, PIN family"/>
    <property type="match status" value="1"/>
</dbReference>
<dbReference type="InterPro" id="IPR029060">
    <property type="entry name" value="PIN-like_dom_sf"/>
</dbReference>
<feature type="domain" description="PIN" evidence="1">
    <location>
        <begin position="5"/>
        <end position="117"/>
    </location>
</feature>
<accession>A0A3B0VUP6</accession>
<dbReference type="PANTHER" id="PTHR34610:SF3">
    <property type="entry name" value="SSL7007 PROTEIN"/>
    <property type="match status" value="1"/>
</dbReference>